<reference evidence="3" key="2">
    <citation type="submission" date="2021-02" db="EMBL/GenBank/DDBJ databases">
        <title>Aspergillus puulaauensis MK2 genome sequence.</title>
        <authorList>
            <person name="Futagami T."/>
            <person name="Mori K."/>
            <person name="Kadooka C."/>
            <person name="Tanaka T."/>
        </authorList>
    </citation>
    <scope>NUCLEOTIDE SEQUENCE</scope>
    <source>
        <strain evidence="3">MK2</strain>
    </source>
</reference>
<feature type="region of interest" description="Disordered" evidence="1">
    <location>
        <begin position="56"/>
        <end position="77"/>
    </location>
</feature>
<dbReference type="OrthoDB" id="630895at2759"/>
<dbReference type="InterPro" id="IPR000182">
    <property type="entry name" value="GNAT_dom"/>
</dbReference>
<dbReference type="RefSeq" id="XP_041558284.1">
    <property type="nucleotide sequence ID" value="XM_041705838.1"/>
</dbReference>
<dbReference type="Pfam" id="PF13302">
    <property type="entry name" value="Acetyltransf_3"/>
    <property type="match status" value="1"/>
</dbReference>
<protein>
    <recommendedName>
        <fullName evidence="2">N-acetyltransferase domain-containing protein</fullName>
    </recommendedName>
</protein>
<evidence type="ECO:0000313" key="4">
    <source>
        <dbReference type="Proteomes" id="UP000654913"/>
    </source>
</evidence>
<organism evidence="3 4">
    <name type="scientific">Aspergillus puulaauensis</name>
    <dbReference type="NCBI Taxonomy" id="1220207"/>
    <lineage>
        <taxon>Eukaryota</taxon>
        <taxon>Fungi</taxon>
        <taxon>Dikarya</taxon>
        <taxon>Ascomycota</taxon>
        <taxon>Pezizomycotina</taxon>
        <taxon>Eurotiomycetes</taxon>
        <taxon>Eurotiomycetidae</taxon>
        <taxon>Eurotiales</taxon>
        <taxon>Aspergillaceae</taxon>
        <taxon>Aspergillus</taxon>
    </lineage>
</organism>
<evidence type="ECO:0000313" key="3">
    <source>
        <dbReference type="EMBL" id="BCS26090.1"/>
    </source>
</evidence>
<dbReference type="Proteomes" id="UP000654913">
    <property type="component" value="Chromosome 5"/>
</dbReference>
<dbReference type="AlphaFoldDB" id="A0A7R7XR35"/>
<keyword evidence="4" id="KW-1185">Reference proteome</keyword>
<proteinExistence type="predicted"/>
<dbReference type="PANTHER" id="PTHR43792:SF1">
    <property type="entry name" value="N-ACETYLTRANSFERASE DOMAIN-CONTAINING PROTEIN"/>
    <property type="match status" value="1"/>
</dbReference>
<dbReference type="SUPFAM" id="SSF55729">
    <property type="entry name" value="Acyl-CoA N-acyltransferases (Nat)"/>
    <property type="match status" value="1"/>
</dbReference>
<dbReference type="InterPro" id="IPR051531">
    <property type="entry name" value="N-acetyltransferase"/>
</dbReference>
<dbReference type="GeneID" id="64976095"/>
<dbReference type="InterPro" id="IPR016181">
    <property type="entry name" value="Acyl_CoA_acyltransferase"/>
</dbReference>
<accession>A0A7R7XR35</accession>
<feature type="domain" description="N-acetyltransferase" evidence="2">
    <location>
        <begin position="8"/>
        <end position="203"/>
    </location>
</feature>
<dbReference type="KEGG" id="apuu:APUU_50801A"/>
<dbReference type="GO" id="GO:0016747">
    <property type="term" value="F:acyltransferase activity, transferring groups other than amino-acyl groups"/>
    <property type="evidence" value="ECO:0007669"/>
    <property type="project" value="InterPro"/>
</dbReference>
<dbReference type="Gene3D" id="3.40.630.30">
    <property type="match status" value="1"/>
</dbReference>
<gene>
    <name evidence="3" type="ORF">APUU_50801A</name>
</gene>
<dbReference type="PANTHER" id="PTHR43792">
    <property type="entry name" value="GNAT FAMILY, PUTATIVE (AFU_ORTHOLOGUE AFUA_3G00765)-RELATED-RELATED"/>
    <property type="match status" value="1"/>
</dbReference>
<dbReference type="EMBL" id="AP024447">
    <property type="protein sequence ID" value="BCS26090.1"/>
    <property type="molecule type" value="Genomic_DNA"/>
</dbReference>
<evidence type="ECO:0000259" key="2">
    <source>
        <dbReference type="Pfam" id="PF13302"/>
    </source>
</evidence>
<reference evidence="3" key="1">
    <citation type="submission" date="2021-01" db="EMBL/GenBank/DDBJ databases">
        <authorList>
            <consortium name="Aspergillus puulaauensis MK2 genome sequencing consortium"/>
            <person name="Kazuki M."/>
            <person name="Futagami T."/>
        </authorList>
    </citation>
    <scope>NUCLEOTIDE SEQUENCE</scope>
    <source>
        <strain evidence="3">MK2</strain>
    </source>
</reference>
<sequence length="229" mass="25033">MKNFQTTRLSFTPVSLSDTVALHELRIEPEVMKWTTQKHTDTCLQDTEDWIRKAIPLTDNMPPPPPPGASNAQSRTQAPKKGVVFCVRELSHLTAMQEGKAQKDRVVGIVGIREAGSLFSKAMQYELGYMLVPGVWGRGYASEAVEGILGWWVGNLRELDAIEGSGGKGEKTDEGEVADEERVYAVVAKANGASMRVMEKAGFWKVNEGVDSNDGSTELAEFCISISAL</sequence>
<name>A0A7R7XR35_9EURO</name>
<evidence type="ECO:0000256" key="1">
    <source>
        <dbReference type="SAM" id="MobiDB-lite"/>
    </source>
</evidence>